<proteinExistence type="predicted"/>
<dbReference type="AlphaFoldDB" id="A0A364RHH8"/>
<gene>
    <name evidence="1" type="ORF">DP923_01440</name>
</gene>
<organism evidence="1 2">
    <name type="scientific">Pontibacter arcticus</name>
    <dbReference type="NCBI Taxonomy" id="2080288"/>
    <lineage>
        <taxon>Bacteria</taxon>
        <taxon>Pseudomonadati</taxon>
        <taxon>Bacteroidota</taxon>
        <taxon>Cytophagia</taxon>
        <taxon>Cytophagales</taxon>
        <taxon>Hymenobacteraceae</taxon>
        <taxon>Pontibacter</taxon>
    </lineage>
</organism>
<evidence type="ECO:0000313" key="2">
    <source>
        <dbReference type="Proteomes" id="UP000251692"/>
    </source>
</evidence>
<sequence>MIPDMLRSYFENKNSPGYIRRYKKWDVVHVLVAVAAPKKPVQMAQRWLVAAKATAVAAREAVIV</sequence>
<dbReference type="EMBL" id="QMDV01000001">
    <property type="protein sequence ID" value="RAU83759.1"/>
    <property type="molecule type" value="Genomic_DNA"/>
</dbReference>
<reference evidence="1 2" key="1">
    <citation type="submission" date="2018-06" db="EMBL/GenBank/DDBJ databases">
        <authorList>
            <person name="Liu Z.-W."/>
        </authorList>
    </citation>
    <scope>NUCLEOTIDE SEQUENCE [LARGE SCALE GENOMIC DNA]</scope>
    <source>
        <strain evidence="1 2">2b14</strain>
    </source>
</reference>
<comment type="caution">
    <text evidence="1">The sequence shown here is derived from an EMBL/GenBank/DDBJ whole genome shotgun (WGS) entry which is preliminary data.</text>
</comment>
<name>A0A364RHH8_9BACT</name>
<dbReference type="Proteomes" id="UP000251692">
    <property type="component" value="Unassembled WGS sequence"/>
</dbReference>
<keyword evidence="2" id="KW-1185">Reference proteome</keyword>
<accession>A0A364RHH8</accession>
<protein>
    <submittedName>
        <fullName evidence="1">Uncharacterized protein</fullName>
    </submittedName>
</protein>
<reference evidence="1 2" key="2">
    <citation type="submission" date="2018-07" db="EMBL/GenBank/DDBJ databases">
        <title>Pontibacter sp. 2b14 genomic sequence and assembly.</title>
        <authorList>
            <person name="Du Z.-J."/>
        </authorList>
    </citation>
    <scope>NUCLEOTIDE SEQUENCE [LARGE SCALE GENOMIC DNA]</scope>
    <source>
        <strain evidence="1 2">2b14</strain>
    </source>
</reference>
<evidence type="ECO:0000313" key="1">
    <source>
        <dbReference type="EMBL" id="RAU83759.1"/>
    </source>
</evidence>